<feature type="region of interest" description="Disordered" evidence="1">
    <location>
        <begin position="1"/>
        <end position="28"/>
    </location>
</feature>
<reference evidence="4 5" key="1">
    <citation type="submission" date="2019-03" db="EMBL/GenBank/DDBJ databases">
        <title>Genomic Encyclopedia of Type Strains, Phase IV (KMG-IV): sequencing the most valuable type-strain genomes for metagenomic binning, comparative biology and taxonomic classification.</title>
        <authorList>
            <person name="Goeker M."/>
        </authorList>
    </citation>
    <scope>NUCLEOTIDE SEQUENCE [LARGE SCALE GENOMIC DNA]</scope>
    <source>
        <strain evidence="4 5">DSM 21667</strain>
    </source>
</reference>
<dbReference type="AlphaFoldDB" id="A0A4R6YNL3"/>
<accession>A0A4R6YNL3</accession>
<dbReference type="PANTHER" id="PTHR34819">
    <property type="entry name" value="LARGE CYSTEINE-RICH PERIPLASMIC PROTEIN OMCB"/>
    <property type="match status" value="1"/>
</dbReference>
<feature type="domain" description="DUF11" evidence="3">
    <location>
        <begin position="161"/>
        <end position="268"/>
    </location>
</feature>
<feature type="transmembrane region" description="Helical" evidence="2">
    <location>
        <begin position="411"/>
        <end position="429"/>
    </location>
</feature>
<dbReference type="Proteomes" id="UP000295293">
    <property type="component" value="Unassembled WGS sequence"/>
</dbReference>
<dbReference type="InterPro" id="IPR013783">
    <property type="entry name" value="Ig-like_fold"/>
</dbReference>
<dbReference type="InterPro" id="IPR051172">
    <property type="entry name" value="Chlamydia_OmcB"/>
</dbReference>
<gene>
    <name evidence="4" type="ORF">DFR29_117136</name>
</gene>
<dbReference type="EMBL" id="SNZH01000017">
    <property type="protein sequence ID" value="TDR39226.1"/>
    <property type="molecule type" value="Genomic_DNA"/>
</dbReference>
<keyword evidence="2" id="KW-1133">Transmembrane helix</keyword>
<evidence type="ECO:0000313" key="4">
    <source>
        <dbReference type="EMBL" id="TDR39226.1"/>
    </source>
</evidence>
<keyword evidence="5" id="KW-1185">Reference proteome</keyword>
<feature type="domain" description="DUF11" evidence="3">
    <location>
        <begin position="35"/>
        <end position="134"/>
    </location>
</feature>
<feature type="domain" description="DUF11" evidence="3">
    <location>
        <begin position="283"/>
        <end position="392"/>
    </location>
</feature>
<name>A0A4R6YNL3_9GAMM</name>
<dbReference type="InterPro" id="IPR047589">
    <property type="entry name" value="DUF11_rpt"/>
</dbReference>
<evidence type="ECO:0000313" key="5">
    <source>
        <dbReference type="Proteomes" id="UP000295293"/>
    </source>
</evidence>
<organism evidence="4 5">
    <name type="scientific">Tahibacter aquaticus</name>
    <dbReference type="NCBI Taxonomy" id="520092"/>
    <lineage>
        <taxon>Bacteria</taxon>
        <taxon>Pseudomonadati</taxon>
        <taxon>Pseudomonadota</taxon>
        <taxon>Gammaproteobacteria</taxon>
        <taxon>Lysobacterales</taxon>
        <taxon>Rhodanobacteraceae</taxon>
        <taxon>Tahibacter</taxon>
    </lineage>
</organism>
<evidence type="ECO:0000256" key="1">
    <source>
        <dbReference type="SAM" id="MobiDB-lite"/>
    </source>
</evidence>
<dbReference type="Pfam" id="PF01345">
    <property type="entry name" value="DUF11"/>
    <property type="match status" value="3"/>
</dbReference>
<keyword evidence="2" id="KW-0472">Membrane</keyword>
<evidence type="ECO:0000259" key="3">
    <source>
        <dbReference type="Pfam" id="PF01345"/>
    </source>
</evidence>
<evidence type="ECO:0000256" key="2">
    <source>
        <dbReference type="SAM" id="Phobius"/>
    </source>
</evidence>
<comment type="caution">
    <text evidence="4">The sequence shown here is derived from an EMBL/GenBank/DDBJ whole genome shotgun (WGS) entry which is preliminary data.</text>
</comment>
<keyword evidence="2" id="KW-0812">Transmembrane</keyword>
<proteinExistence type="predicted"/>
<dbReference type="Gene3D" id="2.60.40.10">
    <property type="entry name" value="Immunoglobulins"/>
    <property type="match status" value="1"/>
</dbReference>
<sequence>MTNTATVSGGGDPSCPAATRCSDTEGPTTIDAPQLTLTKTASSGTWGIGIAASYALQVTNTGTAATTLAATITDLIPAGLTIGTLPAGCSATGQTVTCTVAAGLAAGSSTIFVIPVTPTAAAGTSFTNTATISGGGDATCPGDVRCTGTAVITLGAPSVTVSKTSNPASGTTVTGGDGINYQVQVQIAGAPLSQALTFSDALDAQLTLVSVNAGVFSCVPANPLVCSLPAGTAAGTYTVDYVAQVAAMATGAVGNVVTVTSNGGDPDPVCATCSTTHPLGSADTEIIKTVDNASPLVGSTVNFTIMVRNNGPDTATGVVVTDALPSGFSFLGASGTQGSYAAPLWSVGTLASGATATLYIQARVNATGSYTNVASVDADQNDPIGTNNVDDVMLTPRAVPNAVPVPAAGPWMLTWLGLLIALVAGLTLYRRRVAD</sequence>
<protein>
    <submittedName>
        <fullName evidence="4">Putative repeat protein (TIGR01451 family)</fullName>
    </submittedName>
</protein>
<dbReference type="NCBIfam" id="TIGR01451">
    <property type="entry name" value="B_ant_repeat"/>
    <property type="match status" value="1"/>
</dbReference>
<dbReference type="PANTHER" id="PTHR34819:SF3">
    <property type="entry name" value="CELL SURFACE PROTEIN"/>
    <property type="match status" value="1"/>
</dbReference>
<dbReference type="InterPro" id="IPR001434">
    <property type="entry name" value="OmcB-like_DUF11"/>
</dbReference>